<keyword evidence="2" id="KW-0472">Membrane</keyword>
<feature type="compositionally biased region" description="Acidic residues" evidence="1">
    <location>
        <begin position="93"/>
        <end position="108"/>
    </location>
</feature>
<evidence type="ECO:0000256" key="1">
    <source>
        <dbReference type="SAM" id="MobiDB-lite"/>
    </source>
</evidence>
<gene>
    <name evidence="3" type="ORF">g.1705</name>
</gene>
<dbReference type="EMBL" id="GECZ01001017">
    <property type="protein sequence ID" value="JAS68752.1"/>
    <property type="molecule type" value="Transcribed_RNA"/>
</dbReference>
<feature type="transmembrane region" description="Helical" evidence="2">
    <location>
        <begin position="20"/>
        <end position="44"/>
    </location>
</feature>
<sequence>GLKMIPESDDDIDFDPPDDGFILMMFITVVLVIAMLWRLLYLVLECIWPRPRTLPTASIAMETIYHKNKEDHRERKLFHDCPRTHPFQPYLELESDREDNKNEEEDTAVSERPPGEFKQHLVVQEMSEGKRTFDVIIGMPH</sequence>
<name>A0A1B6H240_9HEMI</name>
<feature type="non-terminal residue" evidence="3">
    <location>
        <position position="1"/>
    </location>
</feature>
<accession>A0A1B6H240</accession>
<proteinExistence type="predicted"/>
<evidence type="ECO:0000313" key="3">
    <source>
        <dbReference type="EMBL" id="JAS68752.1"/>
    </source>
</evidence>
<dbReference type="AlphaFoldDB" id="A0A1B6H240"/>
<feature type="region of interest" description="Disordered" evidence="1">
    <location>
        <begin position="80"/>
        <end position="114"/>
    </location>
</feature>
<keyword evidence="2" id="KW-1133">Transmembrane helix</keyword>
<evidence type="ECO:0000256" key="2">
    <source>
        <dbReference type="SAM" id="Phobius"/>
    </source>
</evidence>
<keyword evidence="2" id="KW-0812">Transmembrane</keyword>
<reference evidence="3" key="1">
    <citation type="submission" date="2015-11" db="EMBL/GenBank/DDBJ databases">
        <title>De novo transcriptome assembly of four potential Pierce s Disease insect vectors from Arizona vineyards.</title>
        <authorList>
            <person name="Tassone E.E."/>
        </authorList>
    </citation>
    <scope>NUCLEOTIDE SEQUENCE</scope>
</reference>
<protein>
    <submittedName>
        <fullName evidence="3">Uncharacterized protein</fullName>
    </submittedName>
</protein>
<organism evidence="3">
    <name type="scientific">Cuerna arida</name>
    <dbReference type="NCBI Taxonomy" id="1464854"/>
    <lineage>
        <taxon>Eukaryota</taxon>
        <taxon>Metazoa</taxon>
        <taxon>Ecdysozoa</taxon>
        <taxon>Arthropoda</taxon>
        <taxon>Hexapoda</taxon>
        <taxon>Insecta</taxon>
        <taxon>Pterygota</taxon>
        <taxon>Neoptera</taxon>
        <taxon>Paraneoptera</taxon>
        <taxon>Hemiptera</taxon>
        <taxon>Auchenorrhyncha</taxon>
        <taxon>Membracoidea</taxon>
        <taxon>Cicadellidae</taxon>
        <taxon>Cicadellinae</taxon>
        <taxon>Proconiini</taxon>
        <taxon>Cuerna</taxon>
    </lineage>
</organism>